<gene>
    <name evidence="1" type="ORF">WKW80_16425</name>
</gene>
<dbReference type="Proteomes" id="UP001363010">
    <property type="component" value="Unassembled WGS sequence"/>
</dbReference>
<keyword evidence="2" id="KW-1185">Reference proteome</keyword>
<evidence type="ECO:0000313" key="1">
    <source>
        <dbReference type="EMBL" id="MEJ8823603.1"/>
    </source>
</evidence>
<dbReference type="EMBL" id="JBBKZV010000009">
    <property type="protein sequence ID" value="MEJ8823603.1"/>
    <property type="molecule type" value="Genomic_DNA"/>
</dbReference>
<evidence type="ECO:0000313" key="2">
    <source>
        <dbReference type="Proteomes" id="UP001363010"/>
    </source>
</evidence>
<sequence>MIHLLADIVEDLRVDDNDCRQPFAAPARGCRRAVSENSNVIWKYLVKED</sequence>
<proteinExistence type="predicted"/>
<comment type="caution">
    <text evidence="1">The sequence shown here is derived from an EMBL/GenBank/DDBJ whole genome shotgun (WGS) entry which is preliminary data.</text>
</comment>
<name>A0ABU8W164_9BURK</name>
<accession>A0ABU8W164</accession>
<reference evidence="1 2" key="1">
    <citation type="submission" date="2024-03" db="EMBL/GenBank/DDBJ databases">
        <title>Novel species of the genus Variovorax.</title>
        <authorList>
            <person name="Liu Q."/>
            <person name="Xin Y.-H."/>
        </authorList>
    </citation>
    <scope>NUCLEOTIDE SEQUENCE [LARGE SCALE GENOMIC DNA]</scope>
    <source>
        <strain evidence="1 2">KACC 18501</strain>
    </source>
</reference>
<protein>
    <submittedName>
        <fullName evidence="1">Uncharacterized protein</fullName>
    </submittedName>
</protein>
<organism evidence="1 2">
    <name type="scientific">Variovorax humicola</name>
    <dbReference type="NCBI Taxonomy" id="1769758"/>
    <lineage>
        <taxon>Bacteria</taxon>
        <taxon>Pseudomonadati</taxon>
        <taxon>Pseudomonadota</taxon>
        <taxon>Betaproteobacteria</taxon>
        <taxon>Burkholderiales</taxon>
        <taxon>Comamonadaceae</taxon>
        <taxon>Variovorax</taxon>
    </lineage>
</organism>
<dbReference type="RefSeq" id="WP_340364642.1">
    <property type="nucleotide sequence ID" value="NZ_JBBKZV010000009.1"/>
</dbReference>